<comment type="caution">
    <text evidence="17">The sequence shown here is derived from an EMBL/GenBank/DDBJ whole genome shotgun (WGS) entry which is preliminary data.</text>
</comment>
<dbReference type="InterPro" id="IPR047417">
    <property type="entry name" value="WHD_MUS81"/>
</dbReference>
<dbReference type="InterPro" id="IPR042530">
    <property type="entry name" value="EME1/EME2_C"/>
</dbReference>
<comment type="similarity">
    <text evidence="3 14">Belongs to the XPF family.</text>
</comment>
<evidence type="ECO:0000256" key="6">
    <source>
        <dbReference type="ARBA" id="ARBA00022759"/>
    </source>
</evidence>
<evidence type="ECO:0000259" key="16">
    <source>
        <dbReference type="SMART" id="SM00891"/>
    </source>
</evidence>
<dbReference type="InterPro" id="IPR011335">
    <property type="entry name" value="Restrct_endonuc-II-like"/>
</dbReference>
<reference evidence="17 18" key="1">
    <citation type="journal article" date="2018" name="MBio">
        <title>Comparative Genomics Reveals the Core Gene Toolbox for the Fungus-Insect Symbiosis.</title>
        <authorList>
            <person name="Wang Y."/>
            <person name="Stata M."/>
            <person name="Wang W."/>
            <person name="Stajich J.E."/>
            <person name="White M.M."/>
            <person name="Moncalvo J.M."/>
        </authorList>
    </citation>
    <scope>NUCLEOTIDE SEQUENCE [LARGE SCALE GENOMIC DNA]</scope>
    <source>
        <strain evidence="17 18">SC-DP-2</strain>
    </source>
</reference>
<dbReference type="CDD" id="cd21036">
    <property type="entry name" value="WH_MUS81"/>
    <property type="match status" value="1"/>
</dbReference>
<dbReference type="GO" id="GO:0048257">
    <property type="term" value="F:3'-flap endonuclease activity"/>
    <property type="evidence" value="ECO:0007669"/>
    <property type="project" value="TreeGrafter"/>
</dbReference>
<dbReference type="SUPFAM" id="SSF52980">
    <property type="entry name" value="Restriction endonuclease-like"/>
    <property type="match status" value="1"/>
</dbReference>
<evidence type="ECO:0000256" key="2">
    <source>
        <dbReference type="ARBA" id="ARBA00004123"/>
    </source>
</evidence>
<dbReference type="Proteomes" id="UP000245609">
    <property type="component" value="Unassembled WGS sequence"/>
</dbReference>
<keyword evidence="11 14" id="KW-0234">DNA repair</keyword>
<dbReference type="InterPro" id="IPR027421">
    <property type="entry name" value="DNA_pol_lamdba_lyase_dom_sf"/>
</dbReference>
<gene>
    <name evidence="17" type="ORF">BB560_003095</name>
</gene>
<dbReference type="PANTHER" id="PTHR13451:SF0">
    <property type="entry name" value="CROSSOVER JUNCTION ENDONUCLEASE MUS81"/>
    <property type="match status" value="1"/>
</dbReference>
<evidence type="ECO:0000256" key="15">
    <source>
        <dbReference type="SAM" id="MobiDB-lite"/>
    </source>
</evidence>
<evidence type="ECO:0000256" key="3">
    <source>
        <dbReference type="ARBA" id="ARBA00010015"/>
    </source>
</evidence>
<keyword evidence="7 14" id="KW-0227">DNA damage</keyword>
<organism evidence="17 18">
    <name type="scientific">Smittium megazygosporum</name>
    <dbReference type="NCBI Taxonomy" id="133381"/>
    <lineage>
        <taxon>Eukaryota</taxon>
        <taxon>Fungi</taxon>
        <taxon>Fungi incertae sedis</taxon>
        <taxon>Zoopagomycota</taxon>
        <taxon>Kickxellomycotina</taxon>
        <taxon>Harpellomycetes</taxon>
        <taxon>Harpellales</taxon>
        <taxon>Legeriomycetaceae</taxon>
        <taxon>Smittium</taxon>
    </lineage>
</organism>
<protein>
    <recommendedName>
        <fullName evidence="14">Crossover junction endonuclease MUS81</fullName>
        <ecNumber evidence="14">3.1.22.-</ecNumber>
    </recommendedName>
</protein>
<dbReference type="GO" id="GO:0008821">
    <property type="term" value="F:crossover junction DNA endonuclease activity"/>
    <property type="evidence" value="ECO:0007669"/>
    <property type="project" value="UniProtKB-UniRule"/>
</dbReference>
<dbReference type="Pfam" id="PF21136">
    <property type="entry name" value="WHD_MUS81"/>
    <property type="match status" value="1"/>
</dbReference>
<dbReference type="Pfam" id="PF02732">
    <property type="entry name" value="ERCC4"/>
    <property type="match status" value="1"/>
</dbReference>
<evidence type="ECO:0000256" key="9">
    <source>
        <dbReference type="ARBA" id="ARBA00022842"/>
    </source>
</evidence>
<dbReference type="CDD" id="cd20074">
    <property type="entry name" value="XPF_nuclease_Mus81"/>
    <property type="match status" value="1"/>
</dbReference>
<proteinExistence type="inferred from homology"/>
<evidence type="ECO:0000256" key="13">
    <source>
        <dbReference type="ARBA" id="ARBA00023254"/>
    </source>
</evidence>
<keyword evidence="6 14" id="KW-0255">Endonuclease</keyword>
<dbReference type="OrthoDB" id="5963188at2759"/>
<evidence type="ECO:0000256" key="8">
    <source>
        <dbReference type="ARBA" id="ARBA00022801"/>
    </source>
</evidence>
<dbReference type="STRING" id="133381.A0A2T9ZCX9"/>
<dbReference type="GO" id="GO:0031573">
    <property type="term" value="P:mitotic intra-S DNA damage checkpoint signaling"/>
    <property type="evidence" value="ECO:0007669"/>
    <property type="project" value="TreeGrafter"/>
</dbReference>
<dbReference type="AlphaFoldDB" id="A0A2T9ZCX9"/>
<dbReference type="GO" id="GO:0005634">
    <property type="term" value="C:nucleus"/>
    <property type="evidence" value="ECO:0007669"/>
    <property type="project" value="UniProtKB-SubCell"/>
</dbReference>
<feature type="compositionally biased region" description="Polar residues" evidence="15">
    <location>
        <begin position="35"/>
        <end position="57"/>
    </location>
</feature>
<evidence type="ECO:0000313" key="18">
    <source>
        <dbReference type="Proteomes" id="UP000245609"/>
    </source>
</evidence>
<keyword evidence="9 14" id="KW-0460">Magnesium</keyword>
<evidence type="ECO:0000256" key="7">
    <source>
        <dbReference type="ARBA" id="ARBA00022763"/>
    </source>
</evidence>
<evidence type="ECO:0000256" key="4">
    <source>
        <dbReference type="ARBA" id="ARBA00022722"/>
    </source>
</evidence>
<feature type="region of interest" description="Disordered" evidence="15">
    <location>
        <begin position="34"/>
        <end position="96"/>
    </location>
</feature>
<keyword evidence="10 14" id="KW-0233">DNA recombination</keyword>
<sequence>MKAYPIPLQNPLEAVQLEGIGAVTAEKLAKKWQSHFRTQDQQIQQPNSPGNSANPSINEEGLFEETSERATSQISTTGSQNPKQNKKQTTKTKGTTSKKMYIPKYQSGAFALLIGLYKSAIIYGRDYYISKTELAAFSQPYCGTPLLSSSQSSAVGKSRYSSWTGIKSLESKEYALRQGSSAKYCIGDLGIEPAQKIVAVLLSTHKKHFPDDNTSSLLQDHQSGDDENSDEIAIPREDIALFQRGSLLFNAASNLSNSELGSGLNSEIIEIDNINDNPTKISGTHIYDPRYPSIGAAPDSFDMNTISQEIDRTDPVTPDNASETSSNYYDYEYEHDNAFLNGSINDQIYTGFSDEININLNHEIRDNSEVLGALSSDRDINAKINDYIGQCILNPAFYEPDSYEIVLLVDIREVSSFSERDAIVSGLSEKGIKVEAVPIPIGDYVWVARPKPKAAPLFSSLSQGQSSAHISGNIFSRSQSGNNNALFPNSGLQNPEETDTSDILLNTVIERKRMSDLCSSIRDGRITEQKYRLQTCGIDKVIYVIEGEDPDGVSRLGEAFVYSTILRLTAFHDIIVKKLASTEDTINYLIMLTKLFTKKAKTEYLYVLPDENSSRFLIQQSKSRLLDMYPDREYCLKFDTFFKISGKSNNLSVAEVFARNLLTIRGISEEKAIELVKQFPTPKKLYTFLDQAPTFEAKVNLLLSLSESEYSISRKKINRPLAERIAQMWTSKAYES</sequence>
<dbReference type="GO" id="GO:0046872">
    <property type="term" value="F:metal ion binding"/>
    <property type="evidence" value="ECO:0007669"/>
    <property type="project" value="UniProtKB-UniRule"/>
</dbReference>
<dbReference type="InterPro" id="IPR036388">
    <property type="entry name" value="WH-like_DNA-bd_sf"/>
</dbReference>
<dbReference type="GO" id="GO:0006308">
    <property type="term" value="P:DNA catabolic process"/>
    <property type="evidence" value="ECO:0007669"/>
    <property type="project" value="UniProtKB-UniRule"/>
</dbReference>
<dbReference type="GO" id="GO:0000712">
    <property type="term" value="P:resolution of meiotic recombination intermediates"/>
    <property type="evidence" value="ECO:0007669"/>
    <property type="project" value="TreeGrafter"/>
</dbReference>
<comment type="subunit">
    <text evidence="14">Interacts with EME1.</text>
</comment>
<keyword evidence="4 14" id="KW-0540">Nuclease</keyword>
<dbReference type="Gene3D" id="1.10.150.110">
    <property type="entry name" value="DNA polymerase beta, N-terminal domain-like"/>
    <property type="match status" value="1"/>
</dbReference>
<dbReference type="SMART" id="SM00891">
    <property type="entry name" value="ERCC4"/>
    <property type="match status" value="1"/>
</dbReference>
<evidence type="ECO:0000256" key="12">
    <source>
        <dbReference type="ARBA" id="ARBA00023242"/>
    </source>
</evidence>
<dbReference type="EMBL" id="MBFS01000455">
    <property type="protein sequence ID" value="PVV02454.1"/>
    <property type="molecule type" value="Genomic_DNA"/>
</dbReference>
<dbReference type="PANTHER" id="PTHR13451">
    <property type="entry name" value="CLASS II CROSSOVER JUNCTION ENDONUCLEASE MUS81"/>
    <property type="match status" value="1"/>
</dbReference>
<name>A0A2T9ZCX9_9FUNG</name>
<accession>A0A2T9ZCX9</accession>
<dbReference type="InterPro" id="IPR033309">
    <property type="entry name" value="Mus81"/>
</dbReference>
<dbReference type="EC" id="3.1.22.-" evidence="14"/>
<comment type="function">
    <text evidence="14">Interacts with EME1 to form a DNA structure-specific endonuclease with substrate preference for branched DNA structures with a 5'-end at the branch nick. Typical substrates include 3'-flap structures, D-loops, replication forks and nicked Holliday junctions. May be required in mitosis for the processing of stalled or collapsed replication fork intermediates. May be required in meiosis for the repair of meiosis-specific double strand breaks subsequent to single-end invasion (SEI).</text>
</comment>
<comment type="subcellular location">
    <subcellularLocation>
        <location evidence="2 14">Nucleus</location>
    </subcellularLocation>
</comment>
<dbReference type="Gene3D" id="1.10.150.670">
    <property type="entry name" value="Crossover junction endonuclease EME1, DNA-binding domain"/>
    <property type="match status" value="1"/>
</dbReference>
<keyword evidence="8 14" id="KW-0378">Hydrolase</keyword>
<evidence type="ECO:0000256" key="14">
    <source>
        <dbReference type="RuleBase" id="RU369042"/>
    </source>
</evidence>
<keyword evidence="12 14" id="KW-0539">Nucleus</keyword>
<evidence type="ECO:0000313" key="17">
    <source>
        <dbReference type="EMBL" id="PVV02454.1"/>
    </source>
</evidence>
<dbReference type="GO" id="GO:0048476">
    <property type="term" value="C:Holliday junction resolvase complex"/>
    <property type="evidence" value="ECO:0007669"/>
    <property type="project" value="UniProtKB-UniRule"/>
</dbReference>
<dbReference type="GO" id="GO:0003677">
    <property type="term" value="F:DNA binding"/>
    <property type="evidence" value="ECO:0007669"/>
    <property type="project" value="UniProtKB-UniRule"/>
</dbReference>
<keyword evidence="18" id="KW-1185">Reference proteome</keyword>
<comment type="cofactor">
    <cofactor evidence="1 14">
        <name>Mg(2+)</name>
        <dbReference type="ChEBI" id="CHEBI:18420"/>
    </cofactor>
</comment>
<dbReference type="Gene3D" id="1.10.10.10">
    <property type="entry name" value="Winged helix-like DNA-binding domain superfamily/Winged helix DNA-binding domain"/>
    <property type="match status" value="1"/>
</dbReference>
<feature type="domain" description="ERCC4" evidence="16">
    <location>
        <begin position="406"/>
        <end position="549"/>
    </location>
</feature>
<dbReference type="InterPro" id="IPR006166">
    <property type="entry name" value="ERCC4_domain"/>
</dbReference>
<keyword evidence="5 14" id="KW-0479">Metal-binding</keyword>
<dbReference type="GO" id="GO:0000727">
    <property type="term" value="P:double-strand break repair via break-induced replication"/>
    <property type="evidence" value="ECO:0007669"/>
    <property type="project" value="UniProtKB-UniRule"/>
</dbReference>
<dbReference type="Gene3D" id="3.40.50.10130">
    <property type="match status" value="1"/>
</dbReference>
<evidence type="ECO:0000256" key="10">
    <source>
        <dbReference type="ARBA" id="ARBA00023172"/>
    </source>
</evidence>
<feature type="compositionally biased region" description="Polar residues" evidence="15">
    <location>
        <begin position="69"/>
        <end position="82"/>
    </location>
</feature>
<evidence type="ECO:0000256" key="11">
    <source>
        <dbReference type="ARBA" id="ARBA00023204"/>
    </source>
</evidence>
<evidence type="ECO:0000256" key="1">
    <source>
        <dbReference type="ARBA" id="ARBA00001946"/>
    </source>
</evidence>
<dbReference type="InterPro" id="IPR047416">
    <property type="entry name" value="XPF_nuclease_Mus81"/>
</dbReference>
<keyword evidence="13" id="KW-0469">Meiosis</keyword>
<evidence type="ECO:0000256" key="5">
    <source>
        <dbReference type="ARBA" id="ARBA00022723"/>
    </source>
</evidence>